<comment type="caution">
    <text evidence="1">The sequence shown here is derived from an EMBL/GenBank/DDBJ whole genome shotgun (WGS) entry which is preliminary data.</text>
</comment>
<accession>A0A6G3R133</accession>
<dbReference type="EMBL" id="JAAGMD010000725">
    <property type="protein sequence ID" value="NEA89416.1"/>
    <property type="molecule type" value="Genomic_DNA"/>
</dbReference>
<sequence length="64" mass="7383">MTPHSPSTRCPGCGNDVLHRTYTELVPTCGVDWKLAEWSECGHCHRWLAFHLRGHQQQDRAGRR</sequence>
<evidence type="ECO:0000313" key="1">
    <source>
        <dbReference type="EMBL" id="NEA89416.1"/>
    </source>
</evidence>
<name>A0A6G3R133_9ACTN</name>
<proteinExistence type="predicted"/>
<reference evidence="1" key="1">
    <citation type="submission" date="2020-01" db="EMBL/GenBank/DDBJ databases">
        <title>Insect and environment-associated Actinomycetes.</title>
        <authorList>
            <person name="Currrie C."/>
            <person name="Chevrette M."/>
            <person name="Carlson C."/>
            <person name="Stubbendieck R."/>
            <person name="Wendt-Pienkowski E."/>
        </authorList>
    </citation>
    <scope>NUCLEOTIDE SEQUENCE</scope>
    <source>
        <strain evidence="1">SID14436</strain>
    </source>
</reference>
<protein>
    <submittedName>
        <fullName evidence="1">Uncharacterized protein</fullName>
    </submittedName>
</protein>
<dbReference type="RefSeq" id="WP_164336735.1">
    <property type="nucleotide sequence ID" value="NZ_JAAGMD010000725.1"/>
</dbReference>
<dbReference type="AlphaFoldDB" id="A0A6G3R133"/>
<gene>
    <name evidence="1" type="ORF">G3I53_26060</name>
</gene>
<organism evidence="1">
    <name type="scientific">Streptomyces sp. SID14436</name>
    <dbReference type="NCBI Taxonomy" id="2706070"/>
    <lineage>
        <taxon>Bacteria</taxon>
        <taxon>Bacillati</taxon>
        <taxon>Actinomycetota</taxon>
        <taxon>Actinomycetes</taxon>
        <taxon>Kitasatosporales</taxon>
        <taxon>Streptomycetaceae</taxon>
        <taxon>Streptomyces</taxon>
    </lineage>
</organism>